<dbReference type="Gene3D" id="1.10.510.10">
    <property type="entry name" value="Transferase(Phosphotransferase) domain 1"/>
    <property type="match status" value="1"/>
</dbReference>
<gene>
    <name evidence="2" type="ORF">QR46_1275</name>
</gene>
<dbReference type="Pfam" id="PF12796">
    <property type="entry name" value="Ank_2"/>
    <property type="match status" value="4"/>
</dbReference>
<feature type="repeat" description="ANK" evidence="1">
    <location>
        <begin position="1106"/>
        <end position="1138"/>
    </location>
</feature>
<organism evidence="2 3">
    <name type="scientific">Giardia duodenalis assemblage B</name>
    <dbReference type="NCBI Taxonomy" id="1394984"/>
    <lineage>
        <taxon>Eukaryota</taxon>
        <taxon>Metamonada</taxon>
        <taxon>Diplomonadida</taxon>
        <taxon>Hexamitidae</taxon>
        <taxon>Giardiinae</taxon>
        <taxon>Giardia</taxon>
    </lineage>
</organism>
<dbReference type="SMART" id="SM00248">
    <property type="entry name" value="ANK"/>
    <property type="match status" value="14"/>
</dbReference>
<protein>
    <submittedName>
        <fullName evidence="2">Protein 21.1</fullName>
    </submittedName>
</protein>
<reference evidence="2 3" key="1">
    <citation type="journal article" date="2015" name="Mol. Biochem. Parasitol.">
        <title>Identification of polymorphic genes for use in assemblage B genotyping assays through comparative genomics of multiple assemblage B Giardia duodenalis isolates.</title>
        <authorList>
            <person name="Wielinga C."/>
            <person name="Thompson R.C."/>
            <person name="Monis P."/>
            <person name="Ryan U."/>
        </authorList>
    </citation>
    <scope>NUCLEOTIDE SEQUENCE [LARGE SCALE GENOMIC DNA]</scope>
    <source>
        <strain evidence="2 3">BAH15c1</strain>
    </source>
</reference>
<evidence type="ECO:0000256" key="1">
    <source>
        <dbReference type="PROSITE-ProRule" id="PRU00023"/>
    </source>
</evidence>
<dbReference type="SUPFAM" id="SSF48403">
    <property type="entry name" value="Ankyrin repeat"/>
    <property type="match status" value="3"/>
</dbReference>
<dbReference type="InterPro" id="IPR036770">
    <property type="entry name" value="Ankyrin_rpt-contain_sf"/>
</dbReference>
<dbReference type="PANTHER" id="PTHR24120">
    <property type="entry name" value="GH07239P"/>
    <property type="match status" value="1"/>
</dbReference>
<name>A0A132NYC8_GIAIN</name>
<sequence>MSQSKRYREWEELRVSELTGTALAVRACDREPVVVYSVNLPEGTSVDLSSLTDSMELAQSVSTCIKYTDVYYNKEENKLLLERPTRNCISLYEYGALSTLFLIPPHATEEVQRYRYAFDCSDGLSEIYLWKIVMGLVDTFVKMHNPYAWPDLRPRSHPLLSPSNIIVGPNDSFLLEAAGIAHLLSDPRRHQYGWYRAMKDTGLSSQNNSINSTSDNLSVATTEYIADILPFIVDGQRQDNPSIFEAVGVLRTDRIHRTARIDDLFRLTQIFTIELISRSLIQGLNDASIDQLLLYAERSTNDSDASFHTPLGASPIFTSSEDIGDDLAIEMCDYRDPNILNSLTEEITTKLDVFLLGITLIKLTIRNQCRHSILNHILHNVRTLDSWRTLIGEDMTREKILDLFQPVAQSIVTAGYSSQLATLITMCLIPDPQLRPSMHDLKTLCTTLSWPVLKNSWCLYSLFRSRSYNMSNTIKYDIDARGVKLAKKATELMKAVRSFENDLIPHNLDDLLIIDVTTGRTALMIAVEENNIDAIPYLIQEAGIELVRETALATKDHGLRILDLQIPTYDINSSDSVINGFTALTLAIGAKNTAAIEILAPLEVGFGGFTSLMAAVVANDYQAVCLYQSDAGKYCEGTTALMLAVLFGRLKCCELLLCELYMTDTQGRTVLSYGASIKNPSADVRAVLAYLSREWLYSAPMDPLISQIISTCLIEPEKPHSFTDSHQEASAAIPLSEIPVDGMRMSAIIHALQLGNLHIVQQLLPLYHHSTYQAMNLLELSLKYKDLPAIDLLSEFLVDQGLQMKVPSSTGIRVSQVTPLMKAALNNDVRGVLEYREQYGRMIVTSIYFFYFNLHFSFLPINPNQQLTALMMAAKNGYINCVKRLLYELGIRTSLGNTALMFAIRSKKLACVRYLLPERNICNICGRTPLMIAAEVGFPEAVELLYPDTRISDNSGDTALLIALVNKNADCVALLQEQTGHAGVTQLMVHAALGNADAIRDCLESKMDSSHMLCKRTIGGWTALMFAVLYNKLECAQLLMSEKGFSTTTKCTALLLAAHNRCYGAIPDLLIEADGENMTELMAYAAIGDLENVRANMKYLKRRNVLGWTALMYAAAAGHIDCVNALLEEAALTDTDDETALMKAAENGKVGCVMLLLTLISQRSNKGYTALMKAAKKGCVDCIPLLSNELTIRDNKNRTVMMHAAMFGQLEFLKALPPDGVLDRDIEDRTAKELAREHGHDDCFNYLHELESTISSSVSRTS</sequence>
<comment type="caution">
    <text evidence="2">The sequence shown here is derived from an EMBL/GenBank/DDBJ whole genome shotgun (WGS) entry which is preliminary data.</text>
</comment>
<dbReference type="OrthoDB" id="539213at2759"/>
<dbReference type="AlphaFoldDB" id="A0A132NYC8"/>
<dbReference type="PROSITE" id="PS50297">
    <property type="entry name" value="ANK_REP_REGION"/>
    <property type="match status" value="1"/>
</dbReference>
<dbReference type="EMBL" id="JXTI01000025">
    <property type="protein sequence ID" value="KWX14692.1"/>
    <property type="molecule type" value="Genomic_DNA"/>
</dbReference>
<dbReference type="Pfam" id="PF00023">
    <property type="entry name" value="Ank"/>
    <property type="match status" value="1"/>
</dbReference>
<proteinExistence type="predicted"/>
<dbReference type="Gene3D" id="1.25.40.20">
    <property type="entry name" value="Ankyrin repeat-containing domain"/>
    <property type="match status" value="4"/>
</dbReference>
<evidence type="ECO:0000313" key="3">
    <source>
        <dbReference type="Proteomes" id="UP000070089"/>
    </source>
</evidence>
<accession>A0A132NYC8</accession>
<dbReference type="PANTHER" id="PTHR24120:SF4">
    <property type="entry name" value="GH07239P"/>
    <property type="match status" value="1"/>
</dbReference>
<keyword evidence="1" id="KW-0040">ANK repeat</keyword>
<dbReference type="VEuPathDB" id="GiardiaDB:QR46_1275"/>
<dbReference type="Proteomes" id="UP000070089">
    <property type="component" value="Unassembled WGS sequence"/>
</dbReference>
<evidence type="ECO:0000313" key="2">
    <source>
        <dbReference type="EMBL" id="KWX14692.1"/>
    </source>
</evidence>
<dbReference type="SUPFAM" id="SSF56112">
    <property type="entry name" value="Protein kinase-like (PK-like)"/>
    <property type="match status" value="1"/>
</dbReference>
<dbReference type="PROSITE" id="PS50088">
    <property type="entry name" value="ANK_REPEAT"/>
    <property type="match status" value="1"/>
</dbReference>
<dbReference type="InterPro" id="IPR002110">
    <property type="entry name" value="Ankyrin_rpt"/>
</dbReference>
<dbReference type="InterPro" id="IPR011009">
    <property type="entry name" value="Kinase-like_dom_sf"/>
</dbReference>